<dbReference type="InterPro" id="IPR029058">
    <property type="entry name" value="AB_hydrolase_fold"/>
</dbReference>
<dbReference type="SUPFAM" id="SSF53474">
    <property type="entry name" value="alpha/beta-Hydrolases"/>
    <property type="match status" value="1"/>
</dbReference>
<dbReference type="GO" id="GO:0008374">
    <property type="term" value="F:O-acyltransferase activity"/>
    <property type="evidence" value="ECO:0007669"/>
    <property type="project" value="InterPro"/>
</dbReference>
<accession>A0A8T9AZ50</accession>
<dbReference type="SUPFAM" id="SSF48452">
    <property type="entry name" value="TPR-like"/>
    <property type="match status" value="1"/>
</dbReference>
<dbReference type="PANTHER" id="PTHR48182:SF3">
    <property type="entry name" value="DUF676 DOMAIN-CONTAINING PROTEIN"/>
    <property type="match status" value="1"/>
</dbReference>
<feature type="compositionally biased region" description="Basic and acidic residues" evidence="1">
    <location>
        <begin position="46"/>
        <end position="59"/>
    </location>
</feature>
<evidence type="ECO:0000313" key="3">
    <source>
        <dbReference type="Proteomes" id="UP000469559"/>
    </source>
</evidence>
<dbReference type="InterPro" id="IPR003386">
    <property type="entry name" value="LACT/PDAT_acylTrfase"/>
</dbReference>
<keyword evidence="3" id="KW-1185">Reference proteome</keyword>
<dbReference type="SUPFAM" id="SSF52540">
    <property type="entry name" value="P-loop containing nucleoside triphosphate hydrolases"/>
    <property type="match status" value="1"/>
</dbReference>
<dbReference type="InterPro" id="IPR052374">
    <property type="entry name" value="SERAC1"/>
</dbReference>
<dbReference type="InterPro" id="IPR027417">
    <property type="entry name" value="P-loop_NTPase"/>
</dbReference>
<organism evidence="2 3">
    <name type="scientific">Lachnellula arida</name>
    <dbReference type="NCBI Taxonomy" id="1316785"/>
    <lineage>
        <taxon>Eukaryota</taxon>
        <taxon>Fungi</taxon>
        <taxon>Dikarya</taxon>
        <taxon>Ascomycota</taxon>
        <taxon>Pezizomycotina</taxon>
        <taxon>Leotiomycetes</taxon>
        <taxon>Helotiales</taxon>
        <taxon>Lachnaceae</taxon>
        <taxon>Lachnellula</taxon>
    </lineage>
</organism>
<evidence type="ECO:0000313" key="2">
    <source>
        <dbReference type="EMBL" id="TVY12964.1"/>
    </source>
</evidence>
<dbReference type="PANTHER" id="PTHR48182">
    <property type="entry name" value="PROTEIN SERAC1"/>
    <property type="match status" value="1"/>
</dbReference>
<protein>
    <submittedName>
        <fullName evidence="2">Protein SERAC1</fullName>
    </submittedName>
</protein>
<dbReference type="GO" id="GO:0006629">
    <property type="term" value="P:lipid metabolic process"/>
    <property type="evidence" value="ECO:0007669"/>
    <property type="project" value="InterPro"/>
</dbReference>
<gene>
    <name evidence="2" type="primary">serac1_0</name>
    <name evidence="2" type="ORF">LARI1_G009181</name>
</gene>
<dbReference type="Gene3D" id="3.40.50.300">
    <property type="entry name" value="P-loop containing nucleotide triphosphate hydrolases"/>
    <property type="match status" value="1"/>
</dbReference>
<dbReference type="Pfam" id="PF02450">
    <property type="entry name" value="LCAT"/>
    <property type="match status" value="1"/>
</dbReference>
<name>A0A8T9AZ50_9HELO</name>
<evidence type="ECO:0000256" key="1">
    <source>
        <dbReference type="SAM" id="MobiDB-lite"/>
    </source>
</evidence>
<dbReference type="OrthoDB" id="1658288at2759"/>
<dbReference type="InterPro" id="IPR011990">
    <property type="entry name" value="TPR-like_helical_dom_sf"/>
</dbReference>
<sequence length="880" mass="99131">MACTIDTVKSSGLNVWSDEAGPAPEVDIIGVQGLGAHPYYTWVDKKSSASRGNEPEKSKNNAAFWRSKNSTEGRQGDSQEDSSGGCMWFRDLLVPEFKNARVATYSYKSDWRDRVVKTILRECAEQFLNILSQHRQHANERRRPLVLIGHSLGSLFIQQALVIAVHQQYFTDLRHSVAGIIFLGAPFQGSDVAGFGTWLARWSGSDTTLLELLKKDSPSLFDLSRDFWGSHSDWDLVCFYENIEDEYGPIKKKVVSPKSATLLGKRMMFLDTDHSGLNKFSGADDENFALVLPELRRMAQGGASIVAKRHRARDNGATHGNIHWMVPRAINNLFTGRTDILRRVQGALRNNEAIYPNNQRRFVITGLGGQGKSELCLKVASLMREEYVLVVAATWFWGIFWVNVDNPSMAKNDFIAVAKALGRSVETLQEALQVLATTKENWLLILDNADDPDFDYQVYLPSSIHGALLMTSRVAECSKYSPDAFEALIGLGDQDCKDLLLKASKLPPDSWLSYESQAKEVIQLLGSHTLALIQAGAYIAKGHCHLHEYSEVFQRQRKRLLEYRPKQAQSRYCDIYATFEASADVLKQSQSESGEDALRLLDILSMLASSVLPLGIFQVAWNISKRVPNEGRVESGKIDTMSRSHVSKLPNFMIADAQKWDPYRLSEAASFLVSLSLVTRHDLGDKVGLSMHPLTYAWAKDRQGPEQQKKSWITAGCVLAFSRRGISIWHTQGRLFLPHIQSYLDMDVRKALWSECEAIITPILLNCSRILLDMRQDSRLELLLKVIFAELGQDPAKPSMEYVLLYLYDLQAENLYALGKIREAVALGEQLVKIRETLAENHPNRLSYQHELALTYMRNMQAKEAIALLEHVVKIKETIC</sequence>
<feature type="region of interest" description="Disordered" evidence="1">
    <location>
        <begin position="46"/>
        <end position="83"/>
    </location>
</feature>
<comment type="caution">
    <text evidence="2">The sequence shown here is derived from an EMBL/GenBank/DDBJ whole genome shotgun (WGS) entry which is preliminary data.</text>
</comment>
<dbReference type="EMBL" id="QGMF01001179">
    <property type="protein sequence ID" value="TVY12964.1"/>
    <property type="molecule type" value="Genomic_DNA"/>
</dbReference>
<proteinExistence type="predicted"/>
<reference evidence="2 3" key="1">
    <citation type="submission" date="2018-05" db="EMBL/GenBank/DDBJ databases">
        <title>Whole genome sequencing for identification of molecular markers to develop diagnostic detection tools for the regulated plant pathogen Lachnellula willkommii.</title>
        <authorList>
            <person name="Giroux E."/>
            <person name="Bilodeau G."/>
        </authorList>
    </citation>
    <scope>NUCLEOTIDE SEQUENCE [LARGE SCALE GENOMIC DNA]</scope>
    <source>
        <strain evidence="2 3">CBS 203.66</strain>
    </source>
</reference>
<dbReference type="Gene3D" id="3.40.50.1820">
    <property type="entry name" value="alpha/beta hydrolase"/>
    <property type="match status" value="1"/>
</dbReference>
<dbReference type="AlphaFoldDB" id="A0A8T9AZ50"/>
<dbReference type="Gene3D" id="1.25.40.10">
    <property type="entry name" value="Tetratricopeptide repeat domain"/>
    <property type="match status" value="1"/>
</dbReference>
<dbReference type="Proteomes" id="UP000469559">
    <property type="component" value="Unassembled WGS sequence"/>
</dbReference>